<dbReference type="Proteomes" id="UP001152320">
    <property type="component" value="Unassembled WGS sequence"/>
</dbReference>
<evidence type="ECO:0000313" key="2">
    <source>
        <dbReference type="Proteomes" id="UP001152320"/>
    </source>
</evidence>
<dbReference type="OrthoDB" id="2430314at2759"/>
<proteinExistence type="predicted"/>
<comment type="caution">
    <text evidence="1">The sequence shown here is derived from an EMBL/GenBank/DDBJ whole genome shotgun (WGS) entry which is preliminary data.</text>
</comment>
<evidence type="ECO:0000313" key="1">
    <source>
        <dbReference type="EMBL" id="KAJ8018495.1"/>
    </source>
</evidence>
<name>A0A9Q0YBU4_HOLLE</name>
<organism evidence="1 2">
    <name type="scientific">Holothuria leucospilota</name>
    <name type="common">Black long sea cucumber</name>
    <name type="synonym">Mertensiothuria leucospilota</name>
    <dbReference type="NCBI Taxonomy" id="206669"/>
    <lineage>
        <taxon>Eukaryota</taxon>
        <taxon>Metazoa</taxon>
        <taxon>Echinodermata</taxon>
        <taxon>Eleutherozoa</taxon>
        <taxon>Echinozoa</taxon>
        <taxon>Holothuroidea</taxon>
        <taxon>Aspidochirotacea</taxon>
        <taxon>Aspidochirotida</taxon>
        <taxon>Holothuriidae</taxon>
        <taxon>Holothuria</taxon>
    </lineage>
</organism>
<keyword evidence="2" id="KW-1185">Reference proteome</keyword>
<gene>
    <name evidence="1" type="ORF">HOLleu_43487</name>
</gene>
<protein>
    <submittedName>
        <fullName evidence="1">Uncharacterized protein</fullName>
    </submittedName>
</protein>
<sequence>MKFPCLRKGLRVAPERACNIIIACAVLFNISKSINDPYLGRQHRLIDVEVPPYEGPGNNAGDIERERIMELIHPEPFDI</sequence>
<reference evidence="1" key="1">
    <citation type="submission" date="2021-10" db="EMBL/GenBank/DDBJ databases">
        <title>Tropical sea cucumber genome reveals ecological adaptation and Cuvierian tubules defense mechanism.</title>
        <authorList>
            <person name="Chen T."/>
        </authorList>
    </citation>
    <scope>NUCLEOTIDE SEQUENCE</scope>
    <source>
        <strain evidence="1">Nanhai2018</strain>
        <tissue evidence="1">Muscle</tissue>
    </source>
</reference>
<dbReference type="EMBL" id="JAIZAY010000328">
    <property type="protein sequence ID" value="KAJ8018495.1"/>
    <property type="molecule type" value="Genomic_DNA"/>
</dbReference>
<accession>A0A9Q0YBU4</accession>
<dbReference type="AlphaFoldDB" id="A0A9Q0YBU4"/>